<dbReference type="OrthoDB" id="9812811at2"/>
<evidence type="ECO:0000259" key="14">
    <source>
        <dbReference type="PROSITE" id="PS51352"/>
    </source>
</evidence>
<evidence type="ECO:0000256" key="13">
    <source>
        <dbReference type="PIRSR" id="PIRSR000239-1"/>
    </source>
</evidence>
<dbReference type="GO" id="GO:0034599">
    <property type="term" value="P:cellular response to oxidative stress"/>
    <property type="evidence" value="ECO:0007669"/>
    <property type="project" value="TreeGrafter"/>
</dbReference>
<dbReference type="PROSITE" id="PS51352">
    <property type="entry name" value="THIOREDOXIN_2"/>
    <property type="match status" value="1"/>
</dbReference>
<gene>
    <name evidence="15" type="ORF">OLMES_2569</name>
</gene>
<accession>A0A1Y0I8Q2</accession>
<dbReference type="GO" id="GO:0008379">
    <property type="term" value="F:thioredoxin peroxidase activity"/>
    <property type="evidence" value="ECO:0007669"/>
    <property type="project" value="TreeGrafter"/>
</dbReference>
<evidence type="ECO:0000256" key="7">
    <source>
        <dbReference type="ARBA" id="ARBA00023157"/>
    </source>
</evidence>
<keyword evidence="8" id="KW-0676">Redox-active center</keyword>
<keyword evidence="7" id="KW-1015">Disulfide bond</keyword>
<comment type="catalytic activity">
    <reaction evidence="12">
        <text>a hydroperoxide + [thioredoxin]-dithiol = an alcohol + [thioredoxin]-disulfide + H2O</text>
        <dbReference type="Rhea" id="RHEA:62620"/>
        <dbReference type="Rhea" id="RHEA-COMP:10698"/>
        <dbReference type="Rhea" id="RHEA-COMP:10700"/>
        <dbReference type="ChEBI" id="CHEBI:15377"/>
        <dbReference type="ChEBI" id="CHEBI:29950"/>
        <dbReference type="ChEBI" id="CHEBI:30879"/>
        <dbReference type="ChEBI" id="CHEBI:35924"/>
        <dbReference type="ChEBI" id="CHEBI:50058"/>
        <dbReference type="EC" id="1.11.1.24"/>
    </reaction>
</comment>
<name>A0A1Y0I8Q2_9GAMM</name>
<dbReference type="FunFam" id="3.40.30.10:FF:000007">
    <property type="entry name" value="Thioredoxin-dependent thiol peroxidase"/>
    <property type="match status" value="1"/>
</dbReference>
<evidence type="ECO:0000256" key="12">
    <source>
        <dbReference type="ARBA" id="ARBA00049091"/>
    </source>
</evidence>
<evidence type="ECO:0000256" key="4">
    <source>
        <dbReference type="ARBA" id="ARBA00022559"/>
    </source>
</evidence>
<evidence type="ECO:0000256" key="10">
    <source>
        <dbReference type="ARBA" id="ARBA00038489"/>
    </source>
</evidence>
<dbReference type="EMBL" id="CP021425">
    <property type="protein sequence ID" value="ARU56620.1"/>
    <property type="molecule type" value="Genomic_DNA"/>
</dbReference>
<comment type="similarity">
    <text evidence="10">Belongs to the peroxiredoxin family. BCP/PrxQ subfamily.</text>
</comment>
<dbReference type="GO" id="GO:0005737">
    <property type="term" value="C:cytoplasm"/>
    <property type="evidence" value="ECO:0007669"/>
    <property type="project" value="TreeGrafter"/>
</dbReference>
<dbReference type="PANTHER" id="PTHR42801">
    <property type="entry name" value="THIOREDOXIN-DEPENDENT PEROXIDE REDUCTASE"/>
    <property type="match status" value="1"/>
</dbReference>
<dbReference type="KEGG" id="ome:OLMES_2569"/>
<dbReference type="NCBIfam" id="NF006960">
    <property type="entry name" value="PRK09437.1"/>
    <property type="match status" value="1"/>
</dbReference>
<comment type="subunit">
    <text evidence="2">Monomer.</text>
</comment>
<dbReference type="Proteomes" id="UP000196027">
    <property type="component" value="Chromosome"/>
</dbReference>
<reference evidence="15 16" key="1">
    <citation type="submission" date="2017-05" db="EMBL/GenBank/DDBJ databases">
        <title>Genomic insights into alkan degradation activity of Oleiphilus messinensis.</title>
        <authorList>
            <person name="Kozyavkin S.A."/>
            <person name="Slesarev A.I."/>
            <person name="Golyshin P.N."/>
            <person name="Korzhenkov A."/>
            <person name="Golyshina O.N."/>
            <person name="Toshchakov S.V."/>
        </authorList>
    </citation>
    <scope>NUCLEOTIDE SEQUENCE [LARGE SCALE GENOMIC DNA]</scope>
    <source>
        <strain evidence="15 16">ME102</strain>
    </source>
</reference>
<dbReference type="PIRSF" id="PIRSF000239">
    <property type="entry name" value="AHPC"/>
    <property type="match status" value="1"/>
</dbReference>
<dbReference type="GO" id="GO:0045454">
    <property type="term" value="P:cell redox homeostasis"/>
    <property type="evidence" value="ECO:0007669"/>
    <property type="project" value="TreeGrafter"/>
</dbReference>
<evidence type="ECO:0000313" key="16">
    <source>
        <dbReference type="Proteomes" id="UP000196027"/>
    </source>
</evidence>
<feature type="domain" description="Thioredoxin" evidence="14">
    <location>
        <begin position="3"/>
        <end position="150"/>
    </location>
</feature>
<comment type="function">
    <text evidence="1">Thiol-specific peroxidase that catalyzes the reduction of hydrogen peroxide and organic hydroperoxides to water and alcohols, respectively. Plays a role in cell protection against oxidative stress by detoxifying peroxides and as sensor of hydrogen peroxide-mediated signaling events.</text>
</comment>
<dbReference type="Gene3D" id="3.40.30.10">
    <property type="entry name" value="Glutaredoxin"/>
    <property type="match status" value="1"/>
</dbReference>
<keyword evidence="5" id="KW-0049">Antioxidant</keyword>
<dbReference type="PANTHER" id="PTHR42801:SF4">
    <property type="entry name" value="AHPC_TSA FAMILY PROTEIN"/>
    <property type="match status" value="1"/>
</dbReference>
<feature type="active site" description="Cysteine sulfenic acid (-SOH) intermediate; for peroxidase activity" evidence="13">
    <location>
        <position position="45"/>
    </location>
</feature>
<dbReference type="SUPFAM" id="SSF52833">
    <property type="entry name" value="Thioredoxin-like"/>
    <property type="match status" value="1"/>
</dbReference>
<sequence length="150" mass="16737">MALAVGDKAPDFSAKDQNGDTLTLSQFKGKKVVLYFYPKDSTPGCTAQACNLRDNHSTLTEEGYVVLGVSTDSEKRHQNFIGKYELPFPLIADTDQKVHELYGTWQLKKTFGKEYMGTVRTTYVIDEQGTITDIIKKVNTKDHTAQIIPG</sequence>
<evidence type="ECO:0000256" key="5">
    <source>
        <dbReference type="ARBA" id="ARBA00022862"/>
    </source>
</evidence>
<dbReference type="EC" id="1.11.1.24" evidence="3"/>
<evidence type="ECO:0000256" key="3">
    <source>
        <dbReference type="ARBA" id="ARBA00013017"/>
    </source>
</evidence>
<dbReference type="RefSeq" id="WP_087461587.1">
    <property type="nucleotide sequence ID" value="NZ_CP021425.1"/>
</dbReference>
<dbReference type="Pfam" id="PF00578">
    <property type="entry name" value="AhpC-TSA"/>
    <property type="match status" value="1"/>
</dbReference>
<dbReference type="AlphaFoldDB" id="A0A1Y0I8Q2"/>
<evidence type="ECO:0000256" key="8">
    <source>
        <dbReference type="ARBA" id="ARBA00023284"/>
    </source>
</evidence>
<keyword evidence="16" id="KW-1185">Reference proteome</keyword>
<keyword evidence="6" id="KW-0560">Oxidoreductase</keyword>
<evidence type="ECO:0000256" key="9">
    <source>
        <dbReference type="ARBA" id="ARBA00032824"/>
    </source>
</evidence>
<dbReference type="InterPro" id="IPR050924">
    <property type="entry name" value="Peroxiredoxin_BCP/PrxQ"/>
</dbReference>
<evidence type="ECO:0000313" key="15">
    <source>
        <dbReference type="EMBL" id="ARU56620.1"/>
    </source>
</evidence>
<dbReference type="InterPro" id="IPR036249">
    <property type="entry name" value="Thioredoxin-like_sf"/>
</dbReference>
<dbReference type="InterPro" id="IPR000866">
    <property type="entry name" value="AhpC/TSA"/>
</dbReference>
<evidence type="ECO:0000256" key="6">
    <source>
        <dbReference type="ARBA" id="ARBA00023002"/>
    </source>
</evidence>
<dbReference type="CDD" id="cd03017">
    <property type="entry name" value="PRX_BCP"/>
    <property type="match status" value="1"/>
</dbReference>
<evidence type="ECO:0000256" key="2">
    <source>
        <dbReference type="ARBA" id="ARBA00011245"/>
    </source>
</evidence>
<dbReference type="InterPro" id="IPR013766">
    <property type="entry name" value="Thioredoxin_domain"/>
</dbReference>
<organism evidence="15 16">
    <name type="scientific">Oleiphilus messinensis</name>
    <dbReference type="NCBI Taxonomy" id="141451"/>
    <lineage>
        <taxon>Bacteria</taxon>
        <taxon>Pseudomonadati</taxon>
        <taxon>Pseudomonadota</taxon>
        <taxon>Gammaproteobacteria</taxon>
        <taxon>Oceanospirillales</taxon>
        <taxon>Oleiphilaceae</taxon>
        <taxon>Oleiphilus</taxon>
    </lineage>
</organism>
<evidence type="ECO:0000256" key="1">
    <source>
        <dbReference type="ARBA" id="ARBA00003330"/>
    </source>
</evidence>
<dbReference type="InterPro" id="IPR024706">
    <property type="entry name" value="Peroxiredoxin_AhpC-typ"/>
</dbReference>
<proteinExistence type="inferred from homology"/>
<keyword evidence="4" id="KW-0575">Peroxidase</keyword>
<evidence type="ECO:0000256" key="11">
    <source>
        <dbReference type="ARBA" id="ARBA00042639"/>
    </source>
</evidence>
<protein>
    <recommendedName>
        <fullName evidence="3">thioredoxin-dependent peroxiredoxin</fullName>
        <ecNumber evidence="3">1.11.1.24</ecNumber>
    </recommendedName>
    <alternativeName>
        <fullName evidence="9">Thioredoxin peroxidase</fullName>
    </alternativeName>
    <alternativeName>
        <fullName evidence="11">Thioredoxin-dependent peroxiredoxin Bcp</fullName>
    </alternativeName>
</protein>